<sequence length="73" mass="7571">MLMKEGDMSGWTRLAGMALLAGLSACAEIGHTPPPPQARQPSVLDRAVAPAVKQLGGRIAPQGGIEFPAQPPR</sequence>
<protein>
    <recommendedName>
        <fullName evidence="3">Lipoprotein</fullName>
    </recommendedName>
</protein>
<name>A0A211ZU05_9PROT</name>
<evidence type="ECO:0000313" key="2">
    <source>
        <dbReference type="Proteomes" id="UP000196655"/>
    </source>
</evidence>
<dbReference type="AlphaFoldDB" id="A0A211ZU05"/>
<dbReference type="PROSITE" id="PS51257">
    <property type="entry name" value="PROKAR_LIPOPROTEIN"/>
    <property type="match status" value="1"/>
</dbReference>
<evidence type="ECO:0000313" key="1">
    <source>
        <dbReference type="EMBL" id="OWJ68694.1"/>
    </source>
</evidence>
<reference evidence="2" key="1">
    <citation type="submission" date="2017-05" db="EMBL/GenBank/DDBJ databases">
        <authorList>
            <person name="Macchi M."/>
            <person name="Festa S."/>
            <person name="Coppotelli B.M."/>
            <person name="Morelli I.S."/>
        </authorList>
    </citation>
    <scope>NUCLEOTIDE SEQUENCE [LARGE SCALE GENOMIC DNA]</scope>
    <source>
        <strain evidence="2">I</strain>
    </source>
</reference>
<organism evidence="1 2">
    <name type="scientific">Inquilinus limosus</name>
    <dbReference type="NCBI Taxonomy" id="171674"/>
    <lineage>
        <taxon>Bacteria</taxon>
        <taxon>Pseudomonadati</taxon>
        <taxon>Pseudomonadota</taxon>
        <taxon>Alphaproteobacteria</taxon>
        <taxon>Rhodospirillales</taxon>
        <taxon>Rhodospirillaceae</taxon>
        <taxon>Inquilinus</taxon>
    </lineage>
</organism>
<dbReference type="RefSeq" id="WP_088149485.1">
    <property type="nucleotide sequence ID" value="NZ_NHON01000003.1"/>
</dbReference>
<dbReference type="EMBL" id="NHON01000003">
    <property type="protein sequence ID" value="OWJ68694.1"/>
    <property type="molecule type" value="Genomic_DNA"/>
</dbReference>
<dbReference type="Proteomes" id="UP000196655">
    <property type="component" value="Unassembled WGS sequence"/>
</dbReference>
<keyword evidence="2" id="KW-1185">Reference proteome</keyword>
<dbReference type="OrthoDB" id="7366914at2"/>
<proteinExistence type="predicted"/>
<comment type="caution">
    <text evidence="1">The sequence shown here is derived from an EMBL/GenBank/DDBJ whole genome shotgun (WGS) entry which is preliminary data.</text>
</comment>
<accession>A0A211ZU05</accession>
<gene>
    <name evidence="1" type="ORF">BWR60_02800</name>
</gene>
<evidence type="ECO:0008006" key="3">
    <source>
        <dbReference type="Google" id="ProtNLM"/>
    </source>
</evidence>